<dbReference type="PANTHER" id="PTHR31742">
    <property type="entry name" value="RPA-INTERACTING PROTEIN RPAIN"/>
    <property type="match status" value="1"/>
</dbReference>
<reference evidence="5 6" key="1">
    <citation type="submission" date="2022-05" db="EMBL/GenBank/DDBJ databases">
        <title>A multi-omics perspective on studying reproductive biology in Daphnia sinensis.</title>
        <authorList>
            <person name="Jia J."/>
        </authorList>
    </citation>
    <scope>NUCLEOTIDE SEQUENCE [LARGE SCALE GENOMIC DNA]</scope>
    <source>
        <strain evidence="5 6">WSL</strain>
    </source>
</reference>
<dbReference type="AlphaFoldDB" id="A0AAD5KJ35"/>
<evidence type="ECO:0000256" key="1">
    <source>
        <dbReference type="ARBA" id="ARBA00022723"/>
    </source>
</evidence>
<protein>
    <recommendedName>
        <fullName evidence="4">RPA-interacting protein C-terminal domain-containing protein</fullName>
    </recommendedName>
</protein>
<evidence type="ECO:0000259" key="4">
    <source>
        <dbReference type="Pfam" id="PF14768"/>
    </source>
</evidence>
<organism evidence="5 6">
    <name type="scientific">Daphnia sinensis</name>
    <dbReference type="NCBI Taxonomy" id="1820382"/>
    <lineage>
        <taxon>Eukaryota</taxon>
        <taxon>Metazoa</taxon>
        <taxon>Ecdysozoa</taxon>
        <taxon>Arthropoda</taxon>
        <taxon>Crustacea</taxon>
        <taxon>Branchiopoda</taxon>
        <taxon>Diplostraca</taxon>
        <taxon>Cladocera</taxon>
        <taxon>Anomopoda</taxon>
        <taxon>Daphniidae</taxon>
        <taxon>Daphnia</taxon>
        <taxon>Daphnia similis group</taxon>
    </lineage>
</organism>
<dbReference type="EMBL" id="WJBH02000009">
    <property type="protein sequence ID" value="KAI9553527.1"/>
    <property type="molecule type" value="Genomic_DNA"/>
</dbReference>
<evidence type="ECO:0000313" key="5">
    <source>
        <dbReference type="EMBL" id="KAI9553527.1"/>
    </source>
</evidence>
<comment type="caution">
    <text evidence="5">The sequence shown here is derived from an EMBL/GenBank/DDBJ whole genome shotgun (WGS) entry which is preliminary data.</text>
</comment>
<accession>A0AAD5KJ35</accession>
<gene>
    <name evidence="5" type="ORF">GHT06_021445</name>
</gene>
<dbReference type="Proteomes" id="UP000820818">
    <property type="component" value="Linkage Group LG9"/>
</dbReference>
<evidence type="ECO:0000256" key="2">
    <source>
        <dbReference type="ARBA" id="ARBA00022771"/>
    </source>
</evidence>
<proteinExistence type="predicted"/>
<dbReference type="GO" id="GO:0006606">
    <property type="term" value="P:protein import into nucleus"/>
    <property type="evidence" value="ECO:0007669"/>
    <property type="project" value="TreeGrafter"/>
</dbReference>
<feature type="domain" description="RPA-interacting protein C-terminal" evidence="4">
    <location>
        <begin position="115"/>
        <end position="195"/>
    </location>
</feature>
<keyword evidence="3" id="KW-0862">Zinc</keyword>
<name>A0AAD5KJ35_9CRUS</name>
<dbReference type="InterPro" id="IPR028156">
    <property type="entry name" value="RIP"/>
</dbReference>
<dbReference type="GO" id="GO:0005634">
    <property type="term" value="C:nucleus"/>
    <property type="evidence" value="ECO:0007669"/>
    <property type="project" value="TreeGrafter"/>
</dbReference>
<dbReference type="GO" id="GO:0008270">
    <property type="term" value="F:zinc ion binding"/>
    <property type="evidence" value="ECO:0007669"/>
    <property type="project" value="UniProtKB-KW"/>
</dbReference>
<keyword evidence="6" id="KW-1185">Reference proteome</keyword>
<evidence type="ECO:0000256" key="3">
    <source>
        <dbReference type="ARBA" id="ARBA00022833"/>
    </source>
</evidence>
<dbReference type="Pfam" id="PF14768">
    <property type="entry name" value="RPA_interact_C"/>
    <property type="match status" value="1"/>
</dbReference>
<keyword evidence="1" id="KW-0479">Metal-binding</keyword>
<sequence>MESHRKTCFEQLRHKNACSIDELKFRLRKLYVQDLKVKREKILKDKRDIVISEEDDLDFFAKYCRNFFGSSEDPLDVDEDLLYQIWEEIRLEEIENAEANLVESLVSQCGSHEIVCPLCLKLPAQLDESHYLTCTCGLKFLLPSHIDLKDFEATLLTSNDIHSETCNATPVYEVRPTVENTLQFISSCESCLYFNTILETPV</sequence>
<dbReference type="InterPro" id="IPR028159">
    <property type="entry name" value="RPA_interact_C_dom"/>
</dbReference>
<keyword evidence="2" id="KW-0863">Zinc-finger</keyword>
<evidence type="ECO:0000313" key="6">
    <source>
        <dbReference type="Proteomes" id="UP000820818"/>
    </source>
</evidence>
<dbReference type="PANTHER" id="PTHR31742:SF1">
    <property type="entry name" value="RPA-INTERACTING PROTEIN"/>
    <property type="match status" value="1"/>
</dbReference>